<comment type="similarity">
    <text evidence="1">Belongs to the LysR transcriptional regulatory family.</text>
</comment>
<dbReference type="InterPro" id="IPR036388">
    <property type="entry name" value="WH-like_DNA-bd_sf"/>
</dbReference>
<protein>
    <submittedName>
        <fullName evidence="6">LysR family transcriptional regulator</fullName>
    </submittedName>
</protein>
<name>A0A0S2THB9_9GAMM</name>
<dbReference type="PRINTS" id="PR00039">
    <property type="entry name" value="HTHLYSR"/>
</dbReference>
<dbReference type="GO" id="GO:0003700">
    <property type="term" value="F:DNA-binding transcription factor activity"/>
    <property type="evidence" value="ECO:0007669"/>
    <property type="project" value="InterPro"/>
</dbReference>
<keyword evidence="2" id="KW-0805">Transcription regulation</keyword>
<keyword evidence="7" id="KW-1185">Reference proteome</keyword>
<dbReference type="Pfam" id="PF03466">
    <property type="entry name" value="LysR_substrate"/>
    <property type="match status" value="1"/>
</dbReference>
<evidence type="ECO:0000256" key="2">
    <source>
        <dbReference type="ARBA" id="ARBA00023015"/>
    </source>
</evidence>
<evidence type="ECO:0000256" key="3">
    <source>
        <dbReference type="ARBA" id="ARBA00023125"/>
    </source>
</evidence>
<reference evidence="6" key="1">
    <citation type="submission" date="2015-10" db="EMBL/GenBank/DDBJ databases">
        <title>Description of Candidatus Tenderia electrophaga gen. nov, sp. nov., an Uncultivated Electroautotroph from a Biocathode Enrichment.</title>
        <authorList>
            <person name="Eddie B.J."/>
            <person name="Malanoski A.P."/>
            <person name="Wang Z."/>
            <person name="Hall R.J."/>
            <person name="Oh S.D."/>
            <person name="Heiner C."/>
            <person name="Lin B."/>
            <person name="Strycharz-Glaven S.M."/>
        </authorList>
    </citation>
    <scope>NUCLEOTIDE SEQUENCE [LARGE SCALE GENOMIC DNA]</scope>
    <source>
        <strain evidence="6">NRL1</strain>
    </source>
</reference>
<dbReference type="CDD" id="cd08411">
    <property type="entry name" value="PBP2_OxyR"/>
    <property type="match status" value="1"/>
</dbReference>
<dbReference type="AlphaFoldDB" id="A0A0S2THB9"/>
<keyword evidence="4" id="KW-0804">Transcription</keyword>
<gene>
    <name evidence="6" type="ORF">Tel_15830</name>
</gene>
<dbReference type="EMBL" id="CP013099">
    <property type="protein sequence ID" value="ALP54500.1"/>
    <property type="molecule type" value="Genomic_DNA"/>
</dbReference>
<dbReference type="InterPro" id="IPR005119">
    <property type="entry name" value="LysR_subst-bd"/>
</dbReference>
<dbReference type="PANTHER" id="PTHR30346:SF10">
    <property type="entry name" value="TRANSCRIPTIONAL REGULATOR OF OXIDATIVE STRESS OXYR"/>
    <property type="match status" value="1"/>
</dbReference>
<dbReference type="GO" id="GO:0032993">
    <property type="term" value="C:protein-DNA complex"/>
    <property type="evidence" value="ECO:0007669"/>
    <property type="project" value="TreeGrafter"/>
</dbReference>
<dbReference type="Pfam" id="PF00126">
    <property type="entry name" value="HTH_1"/>
    <property type="match status" value="1"/>
</dbReference>
<dbReference type="InterPro" id="IPR036390">
    <property type="entry name" value="WH_DNA-bd_sf"/>
</dbReference>
<evidence type="ECO:0000313" key="6">
    <source>
        <dbReference type="EMBL" id="ALP54500.1"/>
    </source>
</evidence>
<evidence type="ECO:0000256" key="4">
    <source>
        <dbReference type="ARBA" id="ARBA00023163"/>
    </source>
</evidence>
<dbReference type="PANTHER" id="PTHR30346">
    <property type="entry name" value="TRANSCRIPTIONAL DUAL REGULATOR HCAR-RELATED"/>
    <property type="match status" value="1"/>
</dbReference>
<organism evidence="6 7">
    <name type="scientific">Candidatus Tenderia electrophaga</name>
    <dbReference type="NCBI Taxonomy" id="1748243"/>
    <lineage>
        <taxon>Bacteria</taxon>
        <taxon>Pseudomonadati</taxon>
        <taxon>Pseudomonadota</taxon>
        <taxon>Gammaproteobacteria</taxon>
        <taxon>Candidatus Tenderiales</taxon>
        <taxon>Candidatus Tenderiaceae</taxon>
        <taxon>Candidatus Tenderia</taxon>
    </lineage>
</organism>
<keyword evidence="3" id="KW-0238">DNA-binding</keyword>
<dbReference type="SUPFAM" id="SSF46785">
    <property type="entry name" value="Winged helix' DNA-binding domain"/>
    <property type="match status" value="1"/>
</dbReference>
<dbReference type="STRING" id="1748243.Tel_15830"/>
<dbReference type="InterPro" id="IPR000847">
    <property type="entry name" value="LysR_HTH_N"/>
</dbReference>
<evidence type="ECO:0000313" key="7">
    <source>
        <dbReference type="Proteomes" id="UP000055136"/>
    </source>
</evidence>
<dbReference type="KEGG" id="tee:Tel_15830"/>
<dbReference type="Gene3D" id="1.10.10.10">
    <property type="entry name" value="Winged helix-like DNA-binding domain superfamily/Winged helix DNA-binding domain"/>
    <property type="match status" value="1"/>
</dbReference>
<feature type="domain" description="HTH lysR-type" evidence="5">
    <location>
        <begin position="4"/>
        <end position="61"/>
    </location>
</feature>
<dbReference type="SUPFAM" id="SSF53850">
    <property type="entry name" value="Periplasmic binding protein-like II"/>
    <property type="match status" value="1"/>
</dbReference>
<dbReference type="GO" id="GO:0003677">
    <property type="term" value="F:DNA binding"/>
    <property type="evidence" value="ECO:0007669"/>
    <property type="project" value="UniProtKB-KW"/>
</dbReference>
<evidence type="ECO:0000259" key="5">
    <source>
        <dbReference type="PROSITE" id="PS50931"/>
    </source>
</evidence>
<dbReference type="FunFam" id="1.10.10.10:FF:000001">
    <property type="entry name" value="LysR family transcriptional regulator"/>
    <property type="match status" value="1"/>
</dbReference>
<dbReference type="PROSITE" id="PS50931">
    <property type="entry name" value="HTH_LYSR"/>
    <property type="match status" value="1"/>
</dbReference>
<dbReference type="Proteomes" id="UP000055136">
    <property type="component" value="Chromosome"/>
</dbReference>
<dbReference type="Gene3D" id="3.40.190.10">
    <property type="entry name" value="Periplasmic binding protein-like II"/>
    <property type="match status" value="2"/>
</dbReference>
<sequence>MHLPSMRQLQYFLAVFESCHFGQAAESCFVTQSTLSAGIQELESLLGVQLFERNKRKVMATPMGLALAEKAREIIDLGGEMVQLAEGGKGTLVGPLRMGVIPTIGPFLLPRVLPGIRHRYPELQLLLVEEQTARLVERLNNGKLDCAILALPYDLPGLEYQVFFDELFHIAFPKGHPLSKGGPIPSTDLPANEIMLLEEGHCLREHALGACHTKGLKRNTAVQGTSLYTMIEMVAGGQGITFIPALAVDSALVKQSDISLRPLAEKGPHRQIGLVWRPTFPRQDDLQLLADEMGKALKAK</sequence>
<proteinExistence type="inferred from homology"/>
<accession>A0A0S2THB9</accession>
<evidence type="ECO:0000256" key="1">
    <source>
        <dbReference type="ARBA" id="ARBA00009437"/>
    </source>
</evidence>